<evidence type="ECO:0000313" key="3">
    <source>
        <dbReference type="EMBL" id="KAJ3840943.1"/>
    </source>
</evidence>
<reference evidence="3" key="1">
    <citation type="submission" date="2022-08" db="EMBL/GenBank/DDBJ databases">
        <authorList>
            <consortium name="DOE Joint Genome Institute"/>
            <person name="Min B."/>
            <person name="Riley R."/>
            <person name="Sierra-Patev S."/>
            <person name="Naranjo-Ortiz M."/>
            <person name="Looney B."/>
            <person name="Konkel Z."/>
            <person name="Slot J.C."/>
            <person name="Sakamoto Y."/>
            <person name="Steenwyk J.L."/>
            <person name="Rokas A."/>
            <person name="Carro J."/>
            <person name="Camarero S."/>
            <person name="Ferreira P."/>
            <person name="Molpeceres G."/>
            <person name="Ruiz-Duenas F.J."/>
            <person name="Serrano A."/>
            <person name="Henrissat B."/>
            <person name="Drula E."/>
            <person name="Hughes K.W."/>
            <person name="Mata J.L."/>
            <person name="Ishikawa N.K."/>
            <person name="Vargas-Isla R."/>
            <person name="Ushijima S."/>
            <person name="Smith C.A."/>
            <person name="Ahrendt S."/>
            <person name="Andreopoulos W."/>
            <person name="He G."/>
            <person name="Labutti K."/>
            <person name="Lipzen A."/>
            <person name="Ng V."/>
            <person name="Sandor L."/>
            <person name="Barry K."/>
            <person name="Martinez A.T."/>
            <person name="Xiao Y."/>
            <person name="Gibbons J.G."/>
            <person name="Terashima K."/>
            <person name="Hibbett D.S."/>
            <person name="Grigoriev I.V."/>
        </authorList>
    </citation>
    <scope>NUCLEOTIDE SEQUENCE</scope>
    <source>
        <strain evidence="3">TFB9207</strain>
    </source>
</reference>
<proteinExistence type="predicted"/>
<keyword evidence="4" id="KW-1185">Reference proteome</keyword>
<evidence type="ECO:0000313" key="4">
    <source>
        <dbReference type="Proteomes" id="UP001163846"/>
    </source>
</evidence>
<dbReference type="AlphaFoldDB" id="A0AA38PE17"/>
<feature type="compositionally biased region" description="Polar residues" evidence="1">
    <location>
        <begin position="195"/>
        <end position="204"/>
    </location>
</feature>
<keyword evidence="2" id="KW-0472">Membrane</keyword>
<protein>
    <submittedName>
        <fullName evidence="3">Uncharacterized protein</fullName>
    </submittedName>
</protein>
<feature type="region of interest" description="Disordered" evidence="1">
    <location>
        <begin position="1"/>
        <end position="23"/>
    </location>
</feature>
<accession>A0AA38PE17</accession>
<feature type="transmembrane region" description="Helical" evidence="2">
    <location>
        <begin position="237"/>
        <end position="261"/>
    </location>
</feature>
<evidence type="ECO:0000256" key="2">
    <source>
        <dbReference type="SAM" id="Phobius"/>
    </source>
</evidence>
<dbReference type="Proteomes" id="UP001163846">
    <property type="component" value="Unassembled WGS sequence"/>
</dbReference>
<keyword evidence="2" id="KW-1133">Transmembrane helix</keyword>
<feature type="transmembrane region" description="Helical" evidence="2">
    <location>
        <begin position="397"/>
        <end position="418"/>
    </location>
</feature>
<evidence type="ECO:0000256" key="1">
    <source>
        <dbReference type="SAM" id="MobiDB-lite"/>
    </source>
</evidence>
<feature type="transmembrane region" description="Helical" evidence="2">
    <location>
        <begin position="281"/>
        <end position="302"/>
    </location>
</feature>
<name>A0AA38PE17_9AGAR</name>
<feature type="region of interest" description="Disordered" evidence="1">
    <location>
        <begin position="191"/>
        <end position="217"/>
    </location>
</feature>
<keyword evidence="2" id="KW-0812">Transmembrane</keyword>
<gene>
    <name evidence="3" type="ORF">F5878DRAFT_639999</name>
</gene>
<dbReference type="EMBL" id="MU806058">
    <property type="protein sequence ID" value="KAJ3840943.1"/>
    <property type="molecule type" value="Genomic_DNA"/>
</dbReference>
<comment type="caution">
    <text evidence="3">The sequence shown here is derived from an EMBL/GenBank/DDBJ whole genome shotgun (WGS) entry which is preliminary data.</text>
</comment>
<sequence>MSITLPPLPAMPSPSKHKRNDNKLRPITDTLKLKREMLKAIKVTVRNNPPVLGPTLSSTNGMQHLSRFQKRRYKAAVIDVLKSESQFVMPWADELFREFSMESLKKQLPTIFTFAYPKKSAIEIEEDVDMFMVRVGQRHHDLNEDELRDFLVFCSQDFGYLYRRWHPTEDVDASPEMAIRRNEYVRFDVPHPRASSATSPTLPDSPSKPKAKKRAREEDESDCATIIKRAKKGFKCLVSNIVLASCSFSSSLVPSLVLPFSAQAWARYFHPVTKAIYWRSLTHLVAVNFPFALAAWVYLFVFTVSYSSKQNSTALHYPLTVLHAAATVSSSSSSSSSSPASSVHQLIAAYPIFTRTRPPSASELESGEALVSEEVREGSFYRNTYAMFTDSTSFQALFYFLVIKPAIMLLFTVFFLVVRPCAGGAEGDGGWVKSGGWGDGKERG</sequence>
<organism evidence="3 4">
    <name type="scientific">Lentinula raphanica</name>
    <dbReference type="NCBI Taxonomy" id="153919"/>
    <lineage>
        <taxon>Eukaryota</taxon>
        <taxon>Fungi</taxon>
        <taxon>Dikarya</taxon>
        <taxon>Basidiomycota</taxon>
        <taxon>Agaricomycotina</taxon>
        <taxon>Agaricomycetes</taxon>
        <taxon>Agaricomycetidae</taxon>
        <taxon>Agaricales</taxon>
        <taxon>Marasmiineae</taxon>
        <taxon>Omphalotaceae</taxon>
        <taxon>Lentinula</taxon>
    </lineage>
</organism>
<feature type="compositionally biased region" description="Pro residues" evidence="1">
    <location>
        <begin position="1"/>
        <end position="12"/>
    </location>
</feature>